<accession>A0A3M2L5Q8</accession>
<evidence type="ECO:0000313" key="3">
    <source>
        <dbReference type="Proteomes" id="UP000278673"/>
    </source>
</evidence>
<dbReference type="Proteomes" id="UP000278673">
    <property type="component" value="Unassembled WGS sequence"/>
</dbReference>
<protein>
    <submittedName>
        <fullName evidence="2">Uncharacterized protein</fullName>
    </submittedName>
</protein>
<feature type="region of interest" description="Disordered" evidence="1">
    <location>
        <begin position="1"/>
        <end position="114"/>
    </location>
</feature>
<keyword evidence="3" id="KW-1185">Reference proteome</keyword>
<dbReference type="EMBL" id="RFFJ01000206">
    <property type="protein sequence ID" value="RMI32060.1"/>
    <property type="molecule type" value="Genomic_DNA"/>
</dbReference>
<feature type="compositionally biased region" description="Basic and acidic residues" evidence="1">
    <location>
        <begin position="60"/>
        <end position="73"/>
    </location>
</feature>
<organism evidence="2 3">
    <name type="scientific">Streptomyces triticirhizae</name>
    <dbReference type="NCBI Taxonomy" id="2483353"/>
    <lineage>
        <taxon>Bacteria</taxon>
        <taxon>Bacillati</taxon>
        <taxon>Actinomycetota</taxon>
        <taxon>Actinomycetes</taxon>
        <taxon>Kitasatosporales</taxon>
        <taxon>Streptomycetaceae</taxon>
        <taxon>Streptomyces</taxon>
    </lineage>
</organism>
<dbReference type="AlphaFoldDB" id="A0A3M2L5Q8"/>
<gene>
    <name evidence="2" type="ORF">EBN88_25330</name>
</gene>
<sequence>MSTHGTIGRPAPYGPRRHHQLRAIDPLTEVASSHRPVGRRQSRQEQNRTRKLQLIPEAMARSHMEERTREATSHRMAGRLAEAQRQARRSERLQRRAERASRRARRALARAVMQ</sequence>
<feature type="compositionally biased region" description="Basic and acidic residues" evidence="1">
    <location>
        <begin position="88"/>
        <end position="101"/>
    </location>
</feature>
<comment type="caution">
    <text evidence="2">The sequence shown here is derived from an EMBL/GenBank/DDBJ whole genome shotgun (WGS) entry which is preliminary data.</text>
</comment>
<proteinExistence type="predicted"/>
<name>A0A3M2L5Q8_9ACTN</name>
<evidence type="ECO:0000313" key="2">
    <source>
        <dbReference type="EMBL" id="RMI32060.1"/>
    </source>
</evidence>
<evidence type="ECO:0000256" key="1">
    <source>
        <dbReference type="SAM" id="MobiDB-lite"/>
    </source>
</evidence>
<dbReference type="RefSeq" id="WP_122399380.1">
    <property type="nucleotide sequence ID" value="NZ_RFFJ01000206.1"/>
</dbReference>
<reference evidence="2 3" key="1">
    <citation type="submission" date="2018-10" db="EMBL/GenBank/DDBJ databases">
        <title>Isolation, diversity and antifungal activity of actinobacteria from wheat.</title>
        <authorList>
            <person name="Han C."/>
        </authorList>
    </citation>
    <scope>NUCLEOTIDE SEQUENCE [LARGE SCALE GENOMIC DNA]</scope>
    <source>
        <strain evidence="2 3">NEAU-YY642</strain>
    </source>
</reference>